<dbReference type="Gene3D" id="3.40.50.300">
    <property type="entry name" value="P-loop containing nucleotide triphosphate hydrolases"/>
    <property type="match status" value="1"/>
</dbReference>
<evidence type="ECO:0000313" key="3">
    <source>
        <dbReference type="Proteomes" id="UP000031804"/>
    </source>
</evidence>
<keyword evidence="2" id="KW-0540">Nuclease</keyword>
<gene>
    <name evidence="2" type="ORF">SBVP3_00119</name>
</gene>
<dbReference type="PANTHER" id="PTHR32114:SF2">
    <property type="entry name" value="ABC TRANSPORTER ABCH.3"/>
    <property type="match status" value="1"/>
</dbReference>
<dbReference type="PANTHER" id="PTHR32114">
    <property type="entry name" value="ABC TRANSPORTER ABCH.3"/>
    <property type="match status" value="1"/>
</dbReference>
<feature type="coiled-coil region" evidence="1">
    <location>
        <begin position="398"/>
        <end position="470"/>
    </location>
</feature>
<evidence type="ECO:0000313" key="2">
    <source>
        <dbReference type="EMBL" id="AJF40886.1"/>
    </source>
</evidence>
<keyword evidence="2" id="KW-0378">Hydrolase</keyword>
<dbReference type="OrthoDB" id="6017at10239"/>
<dbReference type="GeneID" id="26634097"/>
<dbReference type="EMBL" id="KP280063">
    <property type="protein sequence ID" value="AJF40886.1"/>
    <property type="molecule type" value="Genomic_DNA"/>
</dbReference>
<feature type="coiled-coil region" evidence="1">
    <location>
        <begin position="226"/>
        <end position="302"/>
    </location>
</feature>
<sequence>MQVKLNRLLGSNALVYGDFDFDLSSHTVYQLIGKNGSGKSSIPVILEEILYNDNSRGLTKAEIPNRETGKTGWWGEVHFSIDSDEFVARKEVKSSAKLTLTKNGQDISGHTATQTYSILKETLGGLDFKAFSKLVYQSTDSSMDFLQATDANRKKFLIELLGLDGYSQIEDSLKSSKKTISAALDSAKSRLSVIDKYLTSTQAREYQVVLIVPTIPEGLEDSIASLNSELLQAAATNKAIKEAEDRNKAKDAQLARLQKAQENLSALLSKEPEPAEDVRDALKTAQKELTQVETKMAGYRADYNQFKEAAGNTHCKACGSELDVSDKAHAMQIAKQNFESLKPDRDRLRSELESLTEKTKKYEALVAWENKLALAKSEVDSLSGLDTTKEEVGEEVDITQLRNRLEINKAELNKVRKQIEDVNKFNTDVLINNAKVDEQLASLQKMKEDKVTISKEIAELTEELAELDTLCSAFGAKGIIAYKIESSVKVFEEMINHYLSEFTDGQFALGFELDSSKLAVIIYDDSVPVRMKALSSGEKNKVNVATLLAIRNMMAAISKTNINLLFLDEVISVLDQESRDTLVNILLKEEHLNSFLVSHGYTHPLTKAVRLVKRNKVSKVIHD</sequence>
<accession>A0A0B5GYV1</accession>
<keyword evidence="1" id="KW-0175">Coiled coil</keyword>
<proteinExistence type="predicted"/>
<keyword evidence="2" id="KW-0269">Exonuclease</keyword>
<reference evidence="2 3" key="1">
    <citation type="submission" date="2014-12" db="EMBL/GenBank/DDBJ databases">
        <title>Complete genome sequences of three Vibrio cholerae specific bacteriophages.</title>
        <authorList>
            <person name="Bhandare S.G."/>
            <person name="Warry A."/>
            <person name="Emes R.D."/>
            <person name="Hooton S.P.T."/>
            <person name="Barrow P.A."/>
            <person name="Atterbury R.J."/>
        </authorList>
    </citation>
    <scope>NUCLEOTIDE SEQUENCE [LARGE SCALE GENOMIC DNA]</scope>
</reference>
<dbReference type="GO" id="GO:0004527">
    <property type="term" value="F:exonuclease activity"/>
    <property type="evidence" value="ECO:0007669"/>
    <property type="project" value="UniProtKB-KW"/>
</dbReference>
<dbReference type="Proteomes" id="UP000031804">
    <property type="component" value="Segment"/>
</dbReference>
<evidence type="ECO:0000256" key="1">
    <source>
        <dbReference type="SAM" id="Coils"/>
    </source>
</evidence>
<name>A0A0B5GYV1_9CAUD</name>
<dbReference type="Gene3D" id="1.10.287.510">
    <property type="entry name" value="Helix hairpin bin"/>
    <property type="match status" value="1"/>
</dbReference>
<dbReference type="SUPFAM" id="SSF75712">
    <property type="entry name" value="Rad50 coiled-coil Zn hook"/>
    <property type="match status" value="1"/>
</dbReference>
<dbReference type="KEGG" id="vg:26634097"/>
<organism evidence="2 3">
    <name type="scientific">Vibrio phage phi 3</name>
    <dbReference type="NCBI Taxonomy" id="1589298"/>
    <lineage>
        <taxon>Viruses</taxon>
        <taxon>Duplodnaviria</taxon>
        <taxon>Heunggongvirae</taxon>
        <taxon>Uroviricota</taxon>
        <taxon>Caudoviricetes</taxon>
        <taxon>Demerecviridae</taxon>
        <taxon>Ermolyevavirinae</taxon>
        <taxon>Jesfedecavirus</taxon>
        <taxon>Jesfedecavirus phi3</taxon>
    </lineage>
</organism>
<dbReference type="SUPFAM" id="SSF52540">
    <property type="entry name" value="P-loop containing nucleoside triphosphate hydrolases"/>
    <property type="match status" value="1"/>
</dbReference>
<protein>
    <submittedName>
        <fullName evidence="2">Putative exonuclease subunit 2</fullName>
    </submittedName>
</protein>
<dbReference type="InterPro" id="IPR027417">
    <property type="entry name" value="P-loop_NTPase"/>
</dbReference>
<dbReference type="RefSeq" id="YP_009207584.1">
    <property type="nucleotide sequence ID" value="NC_028895.1"/>
</dbReference>
<keyword evidence="3" id="KW-1185">Reference proteome</keyword>